<evidence type="ECO:0000256" key="9">
    <source>
        <dbReference type="PIRNR" id="PIRNR001332"/>
    </source>
</evidence>
<evidence type="ECO:0000256" key="1">
    <source>
        <dbReference type="ARBA" id="ARBA00001784"/>
    </source>
</evidence>
<reference evidence="10 11" key="1">
    <citation type="journal article" date="2015" name="Genome Announc.">
        <title>Expanding the biotechnology potential of lactobacilli through comparative genomics of 213 strains and associated genera.</title>
        <authorList>
            <person name="Sun Z."/>
            <person name="Harris H.M."/>
            <person name="McCann A."/>
            <person name="Guo C."/>
            <person name="Argimon S."/>
            <person name="Zhang W."/>
            <person name="Yang X."/>
            <person name="Jeffery I.B."/>
            <person name="Cooney J.C."/>
            <person name="Kagawa T.F."/>
            <person name="Liu W."/>
            <person name="Song Y."/>
            <person name="Salvetti E."/>
            <person name="Wrobel A."/>
            <person name="Rasinkangas P."/>
            <person name="Parkhill J."/>
            <person name="Rea M.C."/>
            <person name="O'Sullivan O."/>
            <person name="Ritari J."/>
            <person name="Douillard F.P."/>
            <person name="Paul Ross R."/>
            <person name="Yang R."/>
            <person name="Briner A.E."/>
            <person name="Felis G.E."/>
            <person name="de Vos W.M."/>
            <person name="Barrangou R."/>
            <person name="Klaenhammer T.R."/>
            <person name="Caufield P.W."/>
            <person name="Cui Y."/>
            <person name="Zhang H."/>
            <person name="O'Toole P.W."/>
        </authorList>
    </citation>
    <scope>NUCLEOTIDE SEQUENCE [LARGE SCALE GENOMIC DNA]</scope>
    <source>
        <strain evidence="10 11">DSM 15707</strain>
    </source>
</reference>
<dbReference type="PANTHER" id="PTHR35524:SF1">
    <property type="entry name" value="ALPHA-ACETOLACTATE DECARBOXYLASE"/>
    <property type="match status" value="1"/>
</dbReference>
<keyword evidence="11" id="KW-1185">Reference proteome</keyword>
<gene>
    <name evidence="10" type="ORF">FC70_GL000623</name>
</gene>
<sequence>MKDTTTVYQHGTLAMLVVGLFEGTLPVSELVKHGDMGIGTANDFDGEVVIVDGTVYQVVESGQVNVLGPSDTVPFASVNYYEPQVKEAVQNINSTQVQTKIEEDHQLGNYFAAITMRGTFKHMHTRVVPKQSKPYPMLSEAIKVQPEFTRDNVSGTIVGYYAPYLFQGATVGGFHLHFINDDHDFGGHILDFEIDQAQLEVQELENLLQHLPVTDKNFRSANLNLANMNEEIESAEH</sequence>
<dbReference type="PATRIC" id="fig|1423778.4.peg.651"/>
<evidence type="ECO:0000256" key="4">
    <source>
        <dbReference type="ARBA" id="ARBA00013204"/>
    </source>
</evidence>
<dbReference type="STRING" id="1423778.FC70_GL000623"/>
<comment type="catalytic activity">
    <reaction evidence="1 9">
        <text>(2S)-2-acetolactate + H(+) = (R)-acetoin + CO2</text>
        <dbReference type="Rhea" id="RHEA:21580"/>
        <dbReference type="ChEBI" id="CHEBI:15378"/>
        <dbReference type="ChEBI" id="CHEBI:15686"/>
        <dbReference type="ChEBI" id="CHEBI:16526"/>
        <dbReference type="ChEBI" id="CHEBI:58476"/>
        <dbReference type="EC" id="4.1.1.5"/>
    </reaction>
</comment>
<keyword evidence="7 9" id="KW-0005">Acetoin biosynthesis</keyword>
<keyword evidence="6 9" id="KW-0210">Decarboxylase</keyword>
<name>A0A0R1RLM9_9LACO</name>
<dbReference type="GO" id="GO:0045151">
    <property type="term" value="P:acetoin biosynthetic process"/>
    <property type="evidence" value="ECO:0007669"/>
    <property type="project" value="UniProtKB-UniRule"/>
</dbReference>
<dbReference type="UniPathway" id="UPA00626">
    <property type="reaction ID" value="UER00678"/>
</dbReference>
<dbReference type="OrthoDB" id="8612680at2"/>
<evidence type="ECO:0000256" key="3">
    <source>
        <dbReference type="ARBA" id="ARBA00007106"/>
    </source>
</evidence>
<dbReference type="SUPFAM" id="SSF117856">
    <property type="entry name" value="AF0104/ALDC/Ptd012-like"/>
    <property type="match status" value="1"/>
</dbReference>
<dbReference type="AlphaFoldDB" id="A0A0R1RLM9"/>
<comment type="pathway">
    <text evidence="2 9">Polyol metabolism; (R,R)-butane-2,3-diol biosynthesis; (R,R)-butane-2,3-diol from pyruvate: step 2/3.</text>
</comment>
<evidence type="ECO:0000313" key="10">
    <source>
        <dbReference type="EMBL" id="KRL56036.1"/>
    </source>
</evidence>
<dbReference type="PIRSF" id="PIRSF001332">
    <property type="entry name" value="Acetolac_decarb"/>
    <property type="match status" value="1"/>
</dbReference>
<evidence type="ECO:0000256" key="2">
    <source>
        <dbReference type="ARBA" id="ARBA00005170"/>
    </source>
</evidence>
<dbReference type="Gene3D" id="3.30.1330.80">
    <property type="entry name" value="Hypothetical protein, similar to alpha- acetolactate decarboxylase, domain 2"/>
    <property type="match status" value="2"/>
</dbReference>
<comment type="caution">
    <text evidence="10">The sequence shown here is derived from an EMBL/GenBank/DDBJ whole genome shotgun (WGS) entry which is preliminary data.</text>
</comment>
<accession>A0A0R1RLM9</accession>
<dbReference type="NCBIfam" id="TIGR01252">
    <property type="entry name" value="acetolac_decarb"/>
    <property type="match status" value="1"/>
</dbReference>
<dbReference type="Pfam" id="PF03306">
    <property type="entry name" value="AAL_decarboxy"/>
    <property type="match status" value="1"/>
</dbReference>
<evidence type="ECO:0000256" key="5">
    <source>
        <dbReference type="ARBA" id="ARBA00020164"/>
    </source>
</evidence>
<proteinExistence type="inferred from homology"/>
<keyword evidence="8 9" id="KW-0456">Lyase</keyword>
<dbReference type="Proteomes" id="UP000051697">
    <property type="component" value="Unassembled WGS sequence"/>
</dbReference>
<dbReference type="EC" id="4.1.1.5" evidence="4 9"/>
<evidence type="ECO:0000256" key="8">
    <source>
        <dbReference type="ARBA" id="ARBA00023239"/>
    </source>
</evidence>
<evidence type="ECO:0000256" key="7">
    <source>
        <dbReference type="ARBA" id="ARBA00023061"/>
    </source>
</evidence>
<dbReference type="EMBL" id="AZFE01000030">
    <property type="protein sequence ID" value="KRL56036.1"/>
    <property type="molecule type" value="Genomic_DNA"/>
</dbReference>
<dbReference type="RefSeq" id="WP_057889596.1">
    <property type="nucleotide sequence ID" value="NZ_AZFE01000030.1"/>
</dbReference>
<protein>
    <recommendedName>
        <fullName evidence="5 9">Alpha-acetolactate decarboxylase</fullName>
        <ecNumber evidence="4 9">4.1.1.5</ecNumber>
    </recommendedName>
</protein>
<dbReference type="CDD" id="cd17299">
    <property type="entry name" value="acetolactate_decarboxylase"/>
    <property type="match status" value="1"/>
</dbReference>
<dbReference type="InterPro" id="IPR005128">
    <property type="entry name" value="Acetolactate_a_deCO2ase"/>
</dbReference>
<dbReference type="GO" id="GO:0047605">
    <property type="term" value="F:acetolactate decarboxylase activity"/>
    <property type="evidence" value="ECO:0007669"/>
    <property type="project" value="UniProtKB-UniRule"/>
</dbReference>
<organism evidence="10 11">
    <name type="scientific">Paucilactobacillus oligofermentans DSM 15707 = LMG 22743</name>
    <dbReference type="NCBI Taxonomy" id="1423778"/>
    <lineage>
        <taxon>Bacteria</taxon>
        <taxon>Bacillati</taxon>
        <taxon>Bacillota</taxon>
        <taxon>Bacilli</taxon>
        <taxon>Lactobacillales</taxon>
        <taxon>Lactobacillaceae</taxon>
        <taxon>Paucilactobacillus</taxon>
    </lineage>
</organism>
<dbReference type="KEGG" id="lol:LACOL_0672"/>
<evidence type="ECO:0000256" key="6">
    <source>
        <dbReference type="ARBA" id="ARBA00022793"/>
    </source>
</evidence>
<dbReference type="PANTHER" id="PTHR35524">
    <property type="entry name" value="ALPHA-ACETOLACTATE DECARBOXYLASE"/>
    <property type="match status" value="1"/>
</dbReference>
<evidence type="ECO:0000313" key="11">
    <source>
        <dbReference type="Proteomes" id="UP000051697"/>
    </source>
</evidence>
<comment type="similarity">
    <text evidence="3 9">Belongs to the alpha-acetolactate decarboxylase family.</text>
</comment>